<dbReference type="Proteomes" id="UP001586593">
    <property type="component" value="Unassembled WGS sequence"/>
</dbReference>
<evidence type="ECO:0000256" key="1">
    <source>
        <dbReference type="SAM" id="MobiDB-lite"/>
    </source>
</evidence>
<keyword evidence="3" id="KW-1185">Reference proteome</keyword>
<name>A0ABR3WRL7_9PEZI</name>
<comment type="caution">
    <text evidence="2">The sequence shown here is derived from an EMBL/GenBank/DDBJ whole genome shotgun (WGS) entry which is preliminary data.</text>
</comment>
<evidence type="ECO:0000313" key="2">
    <source>
        <dbReference type="EMBL" id="KAL1866070.1"/>
    </source>
</evidence>
<protein>
    <submittedName>
        <fullName evidence="2">Uncharacterized protein</fullName>
    </submittedName>
</protein>
<proteinExistence type="predicted"/>
<evidence type="ECO:0000313" key="3">
    <source>
        <dbReference type="Proteomes" id="UP001586593"/>
    </source>
</evidence>
<gene>
    <name evidence="2" type="ORF">VTK73DRAFT_4921</name>
</gene>
<feature type="compositionally biased region" description="Basic and acidic residues" evidence="1">
    <location>
        <begin position="65"/>
        <end position="76"/>
    </location>
</feature>
<feature type="region of interest" description="Disordered" evidence="1">
    <location>
        <begin position="58"/>
        <end position="82"/>
    </location>
</feature>
<reference evidence="2 3" key="1">
    <citation type="journal article" date="2024" name="Commun. Biol.">
        <title>Comparative genomic analysis of thermophilic fungi reveals convergent evolutionary adaptations and gene losses.</title>
        <authorList>
            <person name="Steindorff A.S."/>
            <person name="Aguilar-Pontes M.V."/>
            <person name="Robinson A.J."/>
            <person name="Andreopoulos B."/>
            <person name="LaButti K."/>
            <person name="Kuo A."/>
            <person name="Mondo S."/>
            <person name="Riley R."/>
            <person name="Otillar R."/>
            <person name="Haridas S."/>
            <person name="Lipzen A."/>
            <person name="Grimwood J."/>
            <person name="Schmutz J."/>
            <person name="Clum A."/>
            <person name="Reid I.D."/>
            <person name="Moisan M.C."/>
            <person name="Butler G."/>
            <person name="Nguyen T.T.M."/>
            <person name="Dewar K."/>
            <person name="Conant G."/>
            <person name="Drula E."/>
            <person name="Henrissat B."/>
            <person name="Hansel C."/>
            <person name="Singer S."/>
            <person name="Hutchinson M.I."/>
            <person name="de Vries R.P."/>
            <person name="Natvig D.O."/>
            <person name="Powell A.J."/>
            <person name="Tsang A."/>
            <person name="Grigoriev I.V."/>
        </authorList>
    </citation>
    <scope>NUCLEOTIDE SEQUENCE [LARGE SCALE GENOMIC DNA]</scope>
    <source>
        <strain evidence="2 3">ATCC 24622</strain>
    </source>
</reference>
<accession>A0ABR3WRL7</accession>
<dbReference type="EMBL" id="JAZHXJ010000277">
    <property type="protein sequence ID" value="KAL1866070.1"/>
    <property type="molecule type" value="Genomic_DNA"/>
</dbReference>
<sequence>MAVSCLARTSMLGHERCACMKRTQVGWRKNHDDSCARSLAHLRHCELALREDRQLPLLVSSARPQPREGGGRKISEPKPSPVDSVVRTSVLACCLRSYRVNRPLMTVTSRLTSTRATRGQRKFVFGTARDFQSPTSPSYPLDLDFTLCLSHPAGSHARALILILSKDPGPGPPAVDASRLLFPRPPSRIRQGNGPAMVQQRTVSFIQGAIGMRTDMHLPQSRIATKGLIGCFRP</sequence>
<organism evidence="2 3">
    <name type="scientific">Phialemonium thermophilum</name>
    <dbReference type="NCBI Taxonomy" id="223376"/>
    <lineage>
        <taxon>Eukaryota</taxon>
        <taxon>Fungi</taxon>
        <taxon>Dikarya</taxon>
        <taxon>Ascomycota</taxon>
        <taxon>Pezizomycotina</taxon>
        <taxon>Sordariomycetes</taxon>
        <taxon>Sordariomycetidae</taxon>
        <taxon>Cephalothecales</taxon>
        <taxon>Cephalothecaceae</taxon>
        <taxon>Phialemonium</taxon>
    </lineage>
</organism>